<keyword evidence="5" id="KW-0472">Membrane</keyword>
<dbReference type="PRINTS" id="PR00909">
    <property type="entry name" value="SPERMDNBNDNG"/>
</dbReference>
<dbReference type="PANTHER" id="PTHR30222:SF17">
    <property type="entry name" value="SPERMIDINE_PUTRESCINE-BINDING PERIPLASMIC PROTEIN"/>
    <property type="match status" value="1"/>
</dbReference>
<evidence type="ECO:0000313" key="6">
    <source>
        <dbReference type="EMBL" id="MBB3810266.1"/>
    </source>
</evidence>
<keyword evidence="3" id="KW-0732">Signal</keyword>
<gene>
    <name evidence="6" type="ORF">FHS81_002362</name>
</gene>
<evidence type="ECO:0000256" key="3">
    <source>
        <dbReference type="ARBA" id="ARBA00022729"/>
    </source>
</evidence>
<evidence type="ECO:0000256" key="2">
    <source>
        <dbReference type="ARBA" id="ARBA00022448"/>
    </source>
</evidence>
<evidence type="ECO:0000256" key="4">
    <source>
        <dbReference type="ARBA" id="ARBA00022764"/>
    </source>
</evidence>
<keyword evidence="4" id="KW-0574">Periplasm</keyword>
<keyword evidence="7" id="KW-1185">Reference proteome</keyword>
<comment type="subcellular location">
    <subcellularLocation>
        <location evidence="1">Periplasm</location>
    </subcellularLocation>
</comment>
<evidence type="ECO:0000256" key="1">
    <source>
        <dbReference type="ARBA" id="ARBA00004418"/>
    </source>
</evidence>
<dbReference type="GO" id="GO:0019808">
    <property type="term" value="F:polyamine binding"/>
    <property type="evidence" value="ECO:0007669"/>
    <property type="project" value="InterPro"/>
</dbReference>
<organism evidence="6 7">
    <name type="scientific">Pseudochelatococcus contaminans</name>
    <dbReference type="NCBI Taxonomy" id="1538103"/>
    <lineage>
        <taxon>Bacteria</taxon>
        <taxon>Pseudomonadati</taxon>
        <taxon>Pseudomonadota</taxon>
        <taxon>Alphaproteobacteria</taxon>
        <taxon>Hyphomicrobiales</taxon>
        <taxon>Chelatococcaceae</taxon>
        <taxon>Pseudochelatococcus</taxon>
    </lineage>
</organism>
<protein>
    <submittedName>
        <fullName evidence="6">Spermidine/putrescine transport system substrate-binding protein</fullName>
    </submittedName>
</protein>
<proteinExistence type="predicted"/>
<dbReference type="RefSeq" id="WP_183753147.1">
    <property type="nucleotide sequence ID" value="NZ_JACICC010000005.1"/>
</dbReference>
<evidence type="ECO:0000313" key="7">
    <source>
        <dbReference type="Proteomes" id="UP000537592"/>
    </source>
</evidence>
<keyword evidence="2" id="KW-0813">Transport</keyword>
<comment type="caution">
    <text evidence="6">The sequence shown here is derived from an EMBL/GenBank/DDBJ whole genome shotgun (WGS) entry which is preliminary data.</text>
</comment>
<reference evidence="6 7" key="1">
    <citation type="submission" date="2020-08" db="EMBL/GenBank/DDBJ databases">
        <title>Genomic Encyclopedia of Type Strains, Phase IV (KMG-IV): sequencing the most valuable type-strain genomes for metagenomic binning, comparative biology and taxonomic classification.</title>
        <authorList>
            <person name="Goeker M."/>
        </authorList>
    </citation>
    <scope>NUCLEOTIDE SEQUENCE [LARGE SCALE GENOMIC DNA]</scope>
    <source>
        <strain evidence="6 7">DSM 28760</strain>
    </source>
</reference>
<keyword evidence="5" id="KW-1133">Transmembrane helix</keyword>
<keyword evidence="5" id="KW-0812">Transmembrane</keyword>
<dbReference type="SUPFAM" id="SSF53850">
    <property type="entry name" value="Periplasmic binding protein-like II"/>
    <property type="match status" value="1"/>
</dbReference>
<dbReference type="AlphaFoldDB" id="A0A7W5Z4Y1"/>
<name>A0A7W5Z4Y1_9HYPH</name>
<evidence type="ECO:0000256" key="5">
    <source>
        <dbReference type="SAM" id="Phobius"/>
    </source>
</evidence>
<dbReference type="GO" id="GO:0042597">
    <property type="term" value="C:periplasmic space"/>
    <property type="evidence" value="ECO:0007669"/>
    <property type="project" value="UniProtKB-SubCell"/>
</dbReference>
<dbReference type="Gene3D" id="3.40.190.10">
    <property type="entry name" value="Periplasmic binding protein-like II"/>
    <property type="match status" value="2"/>
</dbReference>
<dbReference type="PANTHER" id="PTHR30222">
    <property type="entry name" value="SPERMIDINE/PUTRESCINE-BINDING PERIPLASMIC PROTEIN"/>
    <property type="match status" value="1"/>
</dbReference>
<dbReference type="PROSITE" id="PS51318">
    <property type="entry name" value="TAT"/>
    <property type="match status" value="1"/>
</dbReference>
<dbReference type="Proteomes" id="UP000537592">
    <property type="component" value="Unassembled WGS sequence"/>
</dbReference>
<dbReference type="InterPro" id="IPR001188">
    <property type="entry name" value="Sperm_putr-bd"/>
</dbReference>
<sequence length="384" mass="42306">MTQDTAPHSTKTPRPSRRTVLRAAAALGGIASIGPWYVKNALSSSGEITLLNWADQLPDPVLPNFTAKTGIKVNTTPFSRIDEVLNKLQATDGEGFDLVQNALPRAPQFREQGLLQPWNTEKLNIDNLEAPLIQSSIDRWSWDGGLYHIPHVWGTEGLAWRTDAVDLTPQDASWGLLWDERYRGRVTGRTQSLITIIGLWLDANGSVPSNRLLDTYTDETKAREVFDRVLAFAIENKPAIKQFWTSSDSIKSSFVENGAVIGGTWDGPIRTLALAGTPVGFGLPKEGALTWIDGWSLPKASRNVEQAYELVNYVISPEVSAIISEKSGNNPVAKGASALLSTDARGLYETIYGNIDPVRLWSWPAQPAWHAKLISQYAERYRAA</sequence>
<dbReference type="EMBL" id="JACICC010000005">
    <property type="protein sequence ID" value="MBB3810266.1"/>
    <property type="molecule type" value="Genomic_DNA"/>
</dbReference>
<dbReference type="InterPro" id="IPR006059">
    <property type="entry name" value="SBP"/>
</dbReference>
<accession>A0A7W5Z4Y1</accession>
<dbReference type="Pfam" id="PF13416">
    <property type="entry name" value="SBP_bac_8"/>
    <property type="match status" value="1"/>
</dbReference>
<dbReference type="GO" id="GO:0015846">
    <property type="term" value="P:polyamine transport"/>
    <property type="evidence" value="ECO:0007669"/>
    <property type="project" value="InterPro"/>
</dbReference>
<dbReference type="InterPro" id="IPR006311">
    <property type="entry name" value="TAT_signal"/>
</dbReference>
<feature type="transmembrane region" description="Helical" evidence="5">
    <location>
        <begin position="20"/>
        <end position="38"/>
    </location>
</feature>